<evidence type="ECO:0000313" key="1">
    <source>
        <dbReference type="EMBL" id="KAJ7753606.1"/>
    </source>
</evidence>
<evidence type="ECO:0000313" key="2">
    <source>
        <dbReference type="Proteomes" id="UP001215280"/>
    </source>
</evidence>
<dbReference type="Proteomes" id="UP001215280">
    <property type="component" value="Unassembled WGS sequence"/>
</dbReference>
<comment type="caution">
    <text evidence="1">The sequence shown here is derived from an EMBL/GenBank/DDBJ whole genome shotgun (WGS) entry which is preliminary data.</text>
</comment>
<dbReference type="InterPro" id="IPR032675">
    <property type="entry name" value="LRR_dom_sf"/>
</dbReference>
<name>A0AAD7J2C3_9AGAR</name>
<proteinExistence type="predicted"/>
<dbReference type="SUPFAM" id="SSF52047">
    <property type="entry name" value="RNI-like"/>
    <property type="match status" value="1"/>
</dbReference>
<accession>A0AAD7J2C3</accession>
<keyword evidence="2" id="KW-1185">Reference proteome</keyword>
<sequence length="467" mass="52228">MHRGLLIPEIVDLIVAELRPTGRNLGQDERKDFAALARTCKAFQDPALNLLWSEQYTLINLLKTLPPHLWTETVERHHHPALSERHPGFAVRHFRLTGPFEPADWEVPLIISLLPTLGLRYPALTRLHIDLNLPPSPFVRSMVLETVLQLERIEHLDMPQLNRAAFDHLSQLPSLRSLALQSDSVLDISSSPDDTPRNHPFPALRTIRASFPSIRFEFIIEFLGLLSDCHMPELTLFGESIVTKSTMGSVYKALAGHLSHTTLKELCIAPEISQEDGPPVTTISDYAITGYELAALFCFGNLVHLHLLATVGFDIDDPTAWDMARAWPNLRTLRLDAASVLCPPSRMTLHGLRGFAKYCKSLEDLAITFNASAIPPTDDSPDTRILQTSLVRLDVGGGALTDPAAVAGFLSDLFPNVATICTHRNESLRREHEWDIPDEMAEAYARYTSWKRVETILSKVANSYYTS</sequence>
<gene>
    <name evidence="1" type="ORF">DFH07DRAFT_1061404</name>
</gene>
<reference evidence="1" key="1">
    <citation type="submission" date="2023-03" db="EMBL/GenBank/DDBJ databases">
        <title>Massive genome expansion in bonnet fungi (Mycena s.s.) driven by repeated elements and novel gene families across ecological guilds.</title>
        <authorList>
            <consortium name="Lawrence Berkeley National Laboratory"/>
            <person name="Harder C.B."/>
            <person name="Miyauchi S."/>
            <person name="Viragh M."/>
            <person name="Kuo A."/>
            <person name="Thoen E."/>
            <person name="Andreopoulos B."/>
            <person name="Lu D."/>
            <person name="Skrede I."/>
            <person name="Drula E."/>
            <person name="Henrissat B."/>
            <person name="Morin E."/>
            <person name="Kohler A."/>
            <person name="Barry K."/>
            <person name="LaButti K."/>
            <person name="Morin E."/>
            <person name="Salamov A."/>
            <person name="Lipzen A."/>
            <person name="Mereny Z."/>
            <person name="Hegedus B."/>
            <person name="Baldrian P."/>
            <person name="Stursova M."/>
            <person name="Weitz H."/>
            <person name="Taylor A."/>
            <person name="Grigoriev I.V."/>
            <person name="Nagy L.G."/>
            <person name="Martin F."/>
            <person name="Kauserud H."/>
        </authorList>
    </citation>
    <scope>NUCLEOTIDE SEQUENCE</scope>
    <source>
        <strain evidence="1">CBHHK188m</strain>
    </source>
</reference>
<evidence type="ECO:0008006" key="3">
    <source>
        <dbReference type="Google" id="ProtNLM"/>
    </source>
</evidence>
<organism evidence="1 2">
    <name type="scientific">Mycena maculata</name>
    <dbReference type="NCBI Taxonomy" id="230809"/>
    <lineage>
        <taxon>Eukaryota</taxon>
        <taxon>Fungi</taxon>
        <taxon>Dikarya</taxon>
        <taxon>Basidiomycota</taxon>
        <taxon>Agaricomycotina</taxon>
        <taxon>Agaricomycetes</taxon>
        <taxon>Agaricomycetidae</taxon>
        <taxon>Agaricales</taxon>
        <taxon>Marasmiineae</taxon>
        <taxon>Mycenaceae</taxon>
        <taxon>Mycena</taxon>
    </lineage>
</organism>
<dbReference type="EMBL" id="JARJLG010000070">
    <property type="protein sequence ID" value="KAJ7753606.1"/>
    <property type="molecule type" value="Genomic_DNA"/>
</dbReference>
<dbReference type="AlphaFoldDB" id="A0AAD7J2C3"/>
<dbReference type="Gene3D" id="3.80.10.10">
    <property type="entry name" value="Ribonuclease Inhibitor"/>
    <property type="match status" value="1"/>
</dbReference>
<protein>
    <recommendedName>
        <fullName evidence="3">F-box domain-containing protein</fullName>
    </recommendedName>
</protein>